<reference evidence="3" key="3">
    <citation type="submission" date="2018-08" db="UniProtKB">
        <authorList>
            <consortium name="EnsemblPlants"/>
        </authorList>
    </citation>
    <scope>IDENTIFICATION</scope>
    <source>
        <strain evidence="3">cv. Bd21</strain>
    </source>
</reference>
<dbReference type="Proteomes" id="UP000008810">
    <property type="component" value="Chromosome 1"/>
</dbReference>
<evidence type="ECO:0000313" key="3">
    <source>
        <dbReference type="EnsemblPlants" id="PNT76935"/>
    </source>
</evidence>
<keyword evidence="4" id="KW-1185">Reference proteome</keyword>
<dbReference type="AlphaFoldDB" id="A0A2K2DRN1"/>
<proteinExistence type="predicted"/>
<dbReference type="PANTHER" id="PTHR46443:SF6">
    <property type="entry name" value="OS07G0175300 PROTEIN"/>
    <property type="match status" value="1"/>
</dbReference>
<dbReference type="GeneID" id="104581705"/>
<accession>A0A2K2DRN1</accession>
<dbReference type="KEGG" id="bdi:104581705"/>
<protein>
    <submittedName>
        <fullName evidence="2 3">Uncharacterized protein</fullName>
    </submittedName>
</protein>
<reference evidence="2 3" key="1">
    <citation type="journal article" date="2010" name="Nature">
        <title>Genome sequencing and analysis of the model grass Brachypodium distachyon.</title>
        <authorList>
            <consortium name="International Brachypodium Initiative"/>
        </authorList>
    </citation>
    <scope>NUCLEOTIDE SEQUENCE [LARGE SCALE GENOMIC DNA]</scope>
    <source>
        <strain evidence="2">Bd21</strain>
        <strain evidence="3">cv. Bd21</strain>
    </source>
</reference>
<dbReference type="EnsemblPlants" id="PNT76935">
    <property type="protein sequence ID" value="PNT76935"/>
    <property type="gene ID" value="BRADI_1g55876v3"/>
</dbReference>
<organism evidence="2">
    <name type="scientific">Brachypodium distachyon</name>
    <name type="common">Purple false brome</name>
    <name type="synonym">Trachynia distachya</name>
    <dbReference type="NCBI Taxonomy" id="15368"/>
    <lineage>
        <taxon>Eukaryota</taxon>
        <taxon>Viridiplantae</taxon>
        <taxon>Streptophyta</taxon>
        <taxon>Embryophyta</taxon>
        <taxon>Tracheophyta</taxon>
        <taxon>Spermatophyta</taxon>
        <taxon>Magnoliopsida</taxon>
        <taxon>Liliopsida</taxon>
        <taxon>Poales</taxon>
        <taxon>Poaceae</taxon>
        <taxon>BOP clade</taxon>
        <taxon>Pooideae</taxon>
        <taxon>Stipodae</taxon>
        <taxon>Brachypodieae</taxon>
        <taxon>Brachypodium</taxon>
    </lineage>
</organism>
<feature type="compositionally biased region" description="Low complexity" evidence="1">
    <location>
        <begin position="8"/>
        <end position="18"/>
    </location>
</feature>
<dbReference type="RefSeq" id="XP_010228300.1">
    <property type="nucleotide sequence ID" value="XM_010229998.3"/>
</dbReference>
<reference evidence="2" key="2">
    <citation type="submission" date="2017-06" db="EMBL/GenBank/DDBJ databases">
        <title>WGS assembly of Brachypodium distachyon.</title>
        <authorList>
            <consortium name="The International Brachypodium Initiative"/>
            <person name="Lucas S."/>
            <person name="Harmon-Smith M."/>
            <person name="Lail K."/>
            <person name="Tice H."/>
            <person name="Grimwood J."/>
            <person name="Bruce D."/>
            <person name="Barry K."/>
            <person name="Shu S."/>
            <person name="Lindquist E."/>
            <person name="Wang M."/>
            <person name="Pitluck S."/>
            <person name="Vogel J.P."/>
            <person name="Garvin D.F."/>
            <person name="Mockler T.C."/>
            <person name="Schmutz J."/>
            <person name="Rokhsar D."/>
            <person name="Bevan M.W."/>
        </authorList>
    </citation>
    <scope>NUCLEOTIDE SEQUENCE</scope>
    <source>
        <strain evidence="2">Bd21</strain>
    </source>
</reference>
<dbReference type="Gramene" id="PNT76935">
    <property type="protein sequence ID" value="PNT76935"/>
    <property type="gene ID" value="BRADI_1g55876v3"/>
</dbReference>
<sequence length="194" mass="21421">MACECDTQEPPTRQQQQEKSGRCRSLQKEASSKRSLFFFPMDAARNPRSCGLAAVLEGADSRGRVLLGMRRLRLPPPEKGSAIEFGVKNRESRLALLSPVQRSPAAWAARTSEAEEEYTCVIARGGPNPRMTHIFHGRAVVQSSCHGCCCQLSSCCCDNNNRVENAFVVNQCSYPEVFLDKGIRDTPDGEKLKA</sequence>
<dbReference type="EMBL" id="CM000880">
    <property type="protein sequence ID" value="PNT76935.1"/>
    <property type="molecule type" value="Genomic_DNA"/>
</dbReference>
<evidence type="ECO:0000313" key="4">
    <source>
        <dbReference type="Proteomes" id="UP000008810"/>
    </source>
</evidence>
<dbReference type="PANTHER" id="PTHR46443">
    <property type="entry name" value="FCS-LIKE ZINC FINGER 8"/>
    <property type="match status" value="1"/>
</dbReference>
<dbReference type="RefSeq" id="XP_010228301.1">
    <property type="nucleotide sequence ID" value="XM_010229999.3"/>
</dbReference>
<name>A0A2K2DRN1_BRADI</name>
<evidence type="ECO:0000313" key="2">
    <source>
        <dbReference type="EMBL" id="PNT76935.1"/>
    </source>
</evidence>
<dbReference type="InterPro" id="IPR044593">
    <property type="entry name" value="FLZ8/MARD1"/>
</dbReference>
<dbReference type="OrthoDB" id="696746at2759"/>
<evidence type="ECO:0000256" key="1">
    <source>
        <dbReference type="SAM" id="MobiDB-lite"/>
    </source>
</evidence>
<feature type="region of interest" description="Disordered" evidence="1">
    <location>
        <begin position="1"/>
        <end position="25"/>
    </location>
</feature>
<gene>
    <name evidence="3" type="primary">LOC104581705</name>
    <name evidence="2" type="ORF">BRADI_1g55876v3</name>
</gene>